<dbReference type="AlphaFoldDB" id="A0AA47KP78"/>
<feature type="transmembrane region" description="Helical" evidence="6">
    <location>
        <begin position="90"/>
        <end position="111"/>
    </location>
</feature>
<geneLocation type="plasmid" evidence="8 9">
    <name>unnamed</name>
</geneLocation>
<organism evidence="8 9">
    <name type="scientific">Salinivibrio kushneri</name>
    <dbReference type="NCBI Taxonomy" id="1908198"/>
    <lineage>
        <taxon>Bacteria</taxon>
        <taxon>Pseudomonadati</taxon>
        <taxon>Pseudomonadota</taxon>
        <taxon>Gammaproteobacteria</taxon>
        <taxon>Vibrionales</taxon>
        <taxon>Vibrionaceae</taxon>
        <taxon>Salinivibrio</taxon>
    </lineage>
</organism>
<accession>A0AA47KP78</accession>
<protein>
    <submittedName>
        <fullName evidence="8">Aromatic amino acid DMT transporter YddG</fullName>
    </submittedName>
</protein>
<dbReference type="InterPro" id="IPR037185">
    <property type="entry name" value="EmrE-like"/>
</dbReference>
<dbReference type="Pfam" id="PF00892">
    <property type="entry name" value="EamA"/>
    <property type="match status" value="2"/>
</dbReference>
<dbReference type="SUPFAM" id="SSF103481">
    <property type="entry name" value="Multidrug resistance efflux transporter EmrE"/>
    <property type="match status" value="2"/>
</dbReference>
<keyword evidence="3 6" id="KW-0812">Transmembrane</keyword>
<feature type="transmembrane region" description="Helical" evidence="6">
    <location>
        <begin position="118"/>
        <end position="135"/>
    </location>
</feature>
<dbReference type="InterPro" id="IPR000620">
    <property type="entry name" value="EamA_dom"/>
</dbReference>
<keyword evidence="5 6" id="KW-0472">Membrane</keyword>
<name>A0AA47KP78_9GAMM</name>
<dbReference type="InterPro" id="IPR051258">
    <property type="entry name" value="Diverse_Substrate_Transporter"/>
</dbReference>
<keyword evidence="4 6" id="KW-1133">Transmembrane helix</keyword>
<evidence type="ECO:0000256" key="6">
    <source>
        <dbReference type="SAM" id="Phobius"/>
    </source>
</evidence>
<evidence type="ECO:0000313" key="8">
    <source>
        <dbReference type="EMBL" id="WBA10479.1"/>
    </source>
</evidence>
<dbReference type="PANTHER" id="PTHR42920:SF24">
    <property type="entry name" value="AROMATIC AMINO ACID EXPORTER YDDG"/>
    <property type="match status" value="1"/>
</dbReference>
<evidence type="ECO:0000256" key="5">
    <source>
        <dbReference type="ARBA" id="ARBA00023136"/>
    </source>
</evidence>
<evidence type="ECO:0000259" key="7">
    <source>
        <dbReference type="Pfam" id="PF00892"/>
    </source>
</evidence>
<evidence type="ECO:0000313" key="9">
    <source>
        <dbReference type="Proteomes" id="UP001164748"/>
    </source>
</evidence>
<dbReference type="EMBL" id="CP114589">
    <property type="protein sequence ID" value="WBA10479.1"/>
    <property type="molecule type" value="Genomic_DNA"/>
</dbReference>
<feature type="transmembrane region" description="Helical" evidence="6">
    <location>
        <begin position="62"/>
        <end position="84"/>
    </location>
</feature>
<gene>
    <name evidence="8" type="primary">yddG</name>
    <name evidence="8" type="ORF">N8M53_14095</name>
</gene>
<feature type="domain" description="EamA" evidence="7">
    <location>
        <begin position="157"/>
        <end position="282"/>
    </location>
</feature>
<feature type="transmembrane region" description="Helical" evidence="6">
    <location>
        <begin position="268"/>
        <end position="288"/>
    </location>
</feature>
<comment type="subcellular location">
    <subcellularLocation>
        <location evidence="1">Cell membrane</location>
        <topology evidence="1">Multi-pass membrane protein</topology>
    </subcellularLocation>
</comment>
<feature type="domain" description="EamA" evidence="7">
    <location>
        <begin position="6"/>
        <end position="135"/>
    </location>
</feature>
<evidence type="ECO:0000256" key="1">
    <source>
        <dbReference type="ARBA" id="ARBA00004651"/>
    </source>
</evidence>
<dbReference type="Proteomes" id="UP001164748">
    <property type="component" value="Plasmid unnamed"/>
</dbReference>
<dbReference type="PANTHER" id="PTHR42920">
    <property type="entry name" value="OS03G0707200 PROTEIN-RELATED"/>
    <property type="match status" value="1"/>
</dbReference>
<feature type="transmembrane region" description="Helical" evidence="6">
    <location>
        <begin position="214"/>
        <end position="233"/>
    </location>
</feature>
<dbReference type="GO" id="GO:0005886">
    <property type="term" value="C:plasma membrane"/>
    <property type="evidence" value="ECO:0007669"/>
    <property type="project" value="UniProtKB-SubCell"/>
</dbReference>
<feature type="transmembrane region" description="Helical" evidence="6">
    <location>
        <begin position="240"/>
        <end position="262"/>
    </location>
</feature>
<proteinExistence type="predicted"/>
<evidence type="ECO:0000256" key="3">
    <source>
        <dbReference type="ARBA" id="ARBA00022692"/>
    </source>
</evidence>
<evidence type="ECO:0000256" key="2">
    <source>
        <dbReference type="ARBA" id="ARBA00022475"/>
    </source>
</evidence>
<feature type="transmembrane region" description="Helical" evidence="6">
    <location>
        <begin position="185"/>
        <end position="202"/>
    </location>
</feature>
<feature type="transmembrane region" description="Helical" evidence="6">
    <location>
        <begin position="155"/>
        <end position="173"/>
    </location>
</feature>
<keyword evidence="2" id="KW-1003">Cell membrane</keyword>
<keyword evidence="8" id="KW-0614">Plasmid</keyword>
<dbReference type="RefSeq" id="WP_269580486.1">
    <property type="nucleotide sequence ID" value="NZ_CP114589.1"/>
</dbReference>
<dbReference type="NCBIfam" id="NF008676">
    <property type="entry name" value="PRK11689.1"/>
    <property type="match status" value="1"/>
</dbReference>
<reference evidence="8" key="1">
    <citation type="submission" date="2022-09" db="EMBL/GenBank/DDBJ databases">
        <authorList>
            <person name="Li Z.-J."/>
        </authorList>
    </citation>
    <scope>NUCLEOTIDE SEQUENCE</scope>
    <source>
        <strain evidence="8">TGB11</strain>
        <plasmid evidence="8">unnamed</plasmid>
    </source>
</reference>
<feature type="transmembrane region" description="Helical" evidence="6">
    <location>
        <begin position="36"/>
        <end position="55"/>
    </location>
</feature>
<evidence type="ECO:0000256" key="4">
    <source>
        <dbReference type="ARBA" id="ARBA00022989"/>
    </source>
</evidence>
<sequence>MNRYTLAGCGAIILWSSNVAFIRHVTELLGPLGGAAAIYTLASLCLIVCVGLPNLREFPRQYLVIGGVLFVVYELCLALSLAWANTRTQAIEMGVINYLWPCLTVLLSVILTRQKVSLWLYPALAVAFMGVVWTVGGKQGVSWSHLVANIQSNPVSYILAFSGAIIWAMYCNLTKMRAQGHNGITWFFCATAVTLWVGYLASDVPAMRLSWQTSGYVILAGLAMGGGYGLWNIGILKGNLMVLATLSYFIPILSTLLSAVLLSTSLTLTFWQGVAMVTLGSLASWWLTRAPVKQAANKRTEAKAL</sequence>